<keyword evidence="2 5" id="KW-0689">Ribosomal protein</keyword>
<sequence length="105" mass="11351">MTKSKILKGDVVKVISGNHKGTIGPVTRLSKDKTRVWVEGVTGTKHFKPSQTDQEGGIRQIPVSVDISNVAVQDPKNKGNGSRVAYKITDGKKVRVAVKSKAELK</sequence>
<dbReference type="PANTHER" id="PTHR12903">
    <property type="entry name" value="MITOCHONDRIAL RIBOSOMAL PROTEIN L24"/>
    <property type="match status" value="1"/>
</dbReference>
<dbReference type="AlphaFoldDB" id="A0A4P7AJX3"/>
<dbReference type="PROSITE" id="PS01108">
    <property type="entry name" value="RIBOSOMAL_L24"/>
    <property type="match status" value="1"/>
</dbReference>
<evidence type="ECO:0000256" key="5">
    <source>
        <dbReference type="HAMAP-Rule" id="MF_01326"/>
    </source>
</evidence>
<dbReference type="InterPro" id="IPR008991">
    <property type="entry name" value="Translation_prot_SH3-like_sf"/>
</dbReference>
<dbReference type="InterPro" id="IPR041988">
    <property type="entry name" value="Ribosomal_uL24_KOW"/>
</dbReference>
<reference evidence="8 9" key="1">
    <citation type="submission" date="2019-03" db="EMBL/GenBank/DDBJ databases">
        <title>Complete genome sequence of Spiroplasma gladiatoris TG-1 (DSM 22552).</title>
        <authorList>
            <person name="Lin Y.-C."/>
            <person name="Chou L."/>
            <person name="Kuo C.-H."/>
        </authorList>
    </citation>
    <scope>NUCLEOTIDE SEQUENCE [LARGE SCALE GENOMIC DNA]</scope>
    <source>
        <strain evidence="8 9">TG-1</strain>
    </source>
</reference>
<keyword evidence="5" id="KW-0699">rRNA-binding</keyword>
<comment type="function">
    <text evidence="5">One of the proteins that surrounds the polypeptide exit tunnel on the outside of the subunit.</text>
</comment>
<comment type="function">
    <text evidence="5">One of two assembly initiator proteins, it binds directly to the 5'-end of the 23S rRNA, where it nucleates assembly of the 50S subunit.</text>
</comment>
<dbReference type="Pfam" id="PF00467">
    <property type="entry name" value="KOW"/>
    <property type="match status" value="1"/>
</dbReference>
<dbReference type="GO" id="GO:0006412">
    <property type="term" value="P:translation"/>
    <property type="evidence" value="ECO:0007669"/>
    <property type="project" value="UniProtKB-UniRule"/>
</dbReference>
<evidence type="ECO:0000256" key="4">
    <source>
        <dbReference type="ARBA" id="ARBA00035206"/>
    </source>
</evidence>
<dbReference type="GO" id="GO:0003735">
    <property type="term" value="F:structural constituent of ribosome"/>
    <property type="evidence" value="ECO:0007669"/>
    <property type="project" value="InterPro"/>
</dbReference>
<dbReference type="GO" id="GO:0019843">
    <property type="term" value="F:rRNA binding"/>
    <property type="evidence" value="ECO:0007669"/>
    <property type="project" value="UniProtKB-UniRule"/>
</dbReference>
<dbReference type="NCBIfam" id="TIGR01079">
    <property type="entry name" value="rplX_bact"/>
    <property type="match status" value="1"/>
</dbReference>
<keyword evidence="5" id="KW-0694">RNA-binding</keyword>
<dbReference type="Gene3D" id="2.30.30.30">
    <property type="match status" value="1"/>
</dbReference>
<evidence type="ECO:0000256" key="3">
    <source>
        <dbReference type="ARBA" id="ARBA00023274"/>
    </source>
</evidence>
<dbReference type="EMBL" id="CP038013">
    <property type="protein sequence ID" value="QBQ08128.1"/>
    <property type="molecule type" value="Genomic_DNA"/>
</dbReference>
<dbReference type="GO" id="GO:1990904">
    <property type="term" value="C:ribonucleoprotein complex"/>
    <property type="evidence" value="ECO:0007669"/>
    <property type="project" value="UniProtKB-KW"/>
</dbReference>
<accession>A0A4P7AJX3</accession>
<dbReference type="InterPro" id="IPR005824">
    <property type="entry name" value="KOW"/>
</dbReference>
<evidence type="ECO:0000256" key="6">
    <source>
        <dbReference type="RuleBase" id="RU003477"/>
    </source>
</evidence>
<dbReference type="Pfam" id="PF17136">
    <property type="entry name" value="ribosomal_L24"/>
    <property type="match status" value="1"/>
</dbReference>
<dbReference type="InterPro" id="IPR003256">
    <property type="entry name" value="Ribosomal_uL24"/>
</dbReference>
<name>A0A4P7AJX3_9MOLU</name>
<organism evidence="8 9">
    <name type="scientific">Spiroplasma gladiatoris</name>
    <dbReference type="NCBI Taxonomy" id="2143"/>
    <lineage>
        <taxon>Bacteria</taxon>
        <taxon>Bacillati</taxon>
        <taxon>Mycoplasmatota</taxon>
        <taxon>Mollicutes</taxon>
        <taxon>Entomoplasmatales</taxon>
        <taxon>Spiroplasmataceae</taxon>
        <taxon>Spiroplasma</taxon>
    </lineage>
</organism>
<keyword evidence="3 5" id="KW-0687">Ribonucleoprotein</keyword>
<evidence type="ECO:0000256" key="1">
    <source>
        <dbReference type="ARBA" id="ARBA00010618"/>
    </source>
</evidence>
<comment type="similarity">
    <text evidence="1 5 6">Belongs to the universal ribosomal protein uL24 family.</text>
</comment>
<evidence type="ECO:0000313" key="9">
    <source>
        <dbReference type="Proteomes" id="UP000294309"/>
    </source>
</evidence>
<gene>
    <name evidence="5 8" type="primary">rplX</name>
    <name evidence="8" type="ORF">SGLAD_v1c09290</name>
</gene>
<dbReference type="SMART" id="SM00739">
    <property type="entry name" value="KOW"/>
    <property type="match status" value="1"/>
</dbReference>
<proteinExistence type="inferred from homology"/>
<dbReference type="InterPro" id="IPR014722">
    <property type="entry name" value="Rib_uL2_dom2"/>
</dbReference>
<evidence type="ECO:0000313" key="8">
    <source>
        <dbReference type="EMBL" id="QBQ08128.1"/>
    </source>
</evidence>
<evidence type="ECO:0000256" key="2">
    <source>
        <dbReference type="ARBA" id="ARBA00022980"/>
    </source>
</evidence>
<dbReference type="SUPFAM" id="SSF50104">
    <property type="entry name" value="Translation proteins SH3-like domain"/>
    <property type="match status" value="1"/>
</dbReference>
<dbReference type="GO" id="GO:0005840">
    <property type="term" value="C:ribosome"/>
    <property type="evidence" value="ECO:0007669"/>
    <property type="project" value="UniProtKB-KW"/>
</dbReference>
<dbReference type="InterPro" id="IPR057264">
    <property type="entry name" value="Ribosomal_uL24_C"/>
</dbReference>
<comment type="subunit">
    <text evidence="5">Part of the 50S ribosomal subunit.</text>
</comment>
<dbReference type="OrthoDB" id="9807419at2"/>
<evidence type="ECO:0000259" key="7">
    <source>
        <dbReference type="SMART" id="SM00739"/>
    </source>
</evidence>
<protein>
    <recommendedName>
        <fullName evidence="4 5">Large ribosomal subunit protein uL24</fullName>
    </recommendedName>
</protein>
<feature type="domain" description="KOW" evidence="7">
    <location>
        <begin position="5"/>
        <end position="32"/>
    </location>
</feature>
<dbReference type="CDD" id="cd06089">
    <property type="entry name" value="KOW_RPL26"/>
    <property type="match status" value="1"/>
</dbReference>
<dbReference type="Proteomes" id="UP000294309">
    <property type="component" value="Chromosome"/>
</dbReference>
<dbReference type="RefSeq" id="WP_134298188.1">
    <property type="nucleotide sequence ID" value="NZ_CP038013.1"/>
</dbReference>
<keyword evidence="9" id="KW-1185">Reference proteome</keyword>
<dbReference type="HAMAP" id="MF_01326_B">
    <property type="entry name" value="Ribosomal_uL24_B"/>
    <property type="match status" value="1"/>
</dbReference>
<dbReference type="KEGG" id="sgq:SGLAD_v1c09290"/>
<dbReference type="InterPro" id="IPR005825">
    <property type="entry name" value="Ribosomal_uL24_CS"/>
</dbReference>